<dbReference type="EMBL" id="WUBS01000010">
    <property type="protein sequence ID" value="NDL64121.1"/>
    <property type="molecule type" value="Genomic_DNA"/>
</dbReference>
<dbReference type="CDD" id="cd06261">
    <property type="entry name" value="TM_PBP2"/>
    <property type="match status" value="1"/>
</dbReference>
<evidence type="ECO:0000259" key="8">
    <source>
        <dbReference type="PROSITE" id="PS50928"/>
    </source>
</evidence>
<comment type="subcellular location">
    <subcellularLocation>
        <location evidence="1">Cell inner membrane</location>
        <topology evidence="1">Multi-pass membrane protein</topology>
    </subcellularLocation>
    <subcellularLocation>
        <location evidence="7">Cell membrane</location>
        <topology evidence="7">Multi-pass membrane protein</topology>
    </subcellularLocation>
</comment>
<evidence type="ECO:0000313" key="10">
    <source>
        <dbReference type="Proteomes" id="UP000461443"/>
    </source>
</evidence>
<reference evidence="9 10" key="2">
    <citation type="submission" date="2020-02" db="EMBL/GenBank/DDBJ databases">
        <title>The new genus of Enterobacteriales.</title>
        <authorList>
            <person name="Kim I.S."/>
        </authorList>
    </citation>
    <scope>NUCLEOTIDE SEQUENCE [LARGE SCALE GENOMIC DNA]</scope>
    <source>
        <strain evidence="9 10">SAP-6</strain>
    </source>
</reference>
<dbReference type="InterPro" id="IPR000515">
    <property type="entry name" value="MetI-like"/>
</dbReference>
<feature type="transmembrane region" description="Helical" evidence="7">
    <location>
        <begin position="132"/>
        <end position="151"/>
    </location>
</feature>
<feature type="transmembrane region" description="Helical" evidence="7">
    <location>
        <begin position="157"/>
        <end position="178"/>
    </location>
</feature>
<keyword evidence="3" id="KW-0997">Cell inner membrane</keyword>
<dbReference type="SUPFAM" id="SSF161098">
    <property type="entry name" value="MetI-like"/>
    <property type="match status" value="1"/>
</dbReference>
<dbReference type="Proteomes" id="UP000461443">
    <property type="component" value="Unassembled WGS sequence"/>
</dbReference>
<sequence length="241" mass="25941">MIDWFMDGAHWLGDDGLLVLMAQHLVYSAEALLIALIVAFPIGCYVGHTGEGTRTLIGIANAMRALPSFGLIILLVIIFGPVFESDLAFIVPCLIVLIILALPPIMLGVYSGMTSIDPSVIDAAVGMGYSPWRLLLTVEIPCALALILSGIRSAALQIISTATIAAYVSLGGLGRLIIDGRAQNDYPQMVAGAIMVGALALMVDFIFSFLIRFMVSPGIQRRERRRNPLTFLSILVINRSL</sequence>
<keyword evidence="3" id="KW-1003">Cell membrane</keyword>
<keyword evidence="4 7" id="KW-0812">Transmembrane</keyword>
<dbReference type="PROSITE" id="PS50928">
    <property type="entry name" value="ABC_TM1"/>
    <property type="match status" value="1"/>
</dbReference>
<evidence type="ECO:0000256" key="6">
    <source>
        <dbReference type="ARBA" id="ARBA00023136"/>
    </source>
</evidence>
<feature type="transmembrane region" description="Helical" evidence="7">
    <location>
        <begin position="25"/>
        <end position="46"/>
    </location>
</feature>
<evidence type="ECO:0000256" key="3">
    <source>
        <dbReference type="ARBA" id="ARBA00022519"/>
    </source>
</evidence>
<proteinExistence type="inferred from homology"/>
<accession>A0A845SNE6</accession>
<dbReference type="PANTHER" id="PTHR30177:SF33">
    <property type="entry name" value="POSSIBLE OSMOPROTECTANT (GLYCINE BETAINE_CARNITINE_CHOLINE_L-PROLINE) TRANSPORT INTEGRAL MEMBRANE PROTEIN ABC TRANSPORTER PROZ"/>
    <property type="match status" value="1"/>
</dbReference>
<dbReference type="GO" id="GO:0005886">
    <property type="term" value="C:plasma membrane"/>
    <property type="evidence" value="ECO:0007669"/>
    <property type="project" value="UniProtKB-SubCell"/>
</dbReference>
<comment type="caution">
    <text evidence="9">The sequence shown here is derived from an EMBL/GenBank/DDBJ whole genome shotgun (WGS) entry which is preliminary data.</text>
</comment>
<dbReference type="InterPro" id="IPR035906">
    <property type="entry name" value="MetI-like_sf"/>
</dbReference>
<keyword evidence="6 7" id="KW-0472">Membrane</keyword>
<dbReference type="Gene3D" id="1.10.3720.10">
    <property type="entry name" value="MetI-like"/>
    <property type="match status" value="1"/>
</dbReference>
<dbReference type="Pfam" id="PF00528">
    <property type="entry name" value="BPD_transp_1"/>
    <property type="match status" value="1"/>
</dbReference>
<feature type="domain" description="ABC transmembrane type-1" evidence="8">
    <location>
        <begin position="21"/>
        <end position="207"/>
    </location>
</feature>
<dbReference type="GO" id="GO:0031460">
    <property type="term" value="P:glycine betaine transport"/>
    <property type="evidence" value="ECO:0007669"/>
    <property type="project" value="TreeGrafter"/>
</dbReference>
<keyword evidence="5 7" id="KW-1133">Transmembrane helix</keyword>
<dbReference type="AlphaFoldDB" id="A0A845SNE6"/>
<evidence type="ECO:0000256" key="4">
    <source>
        <dbReference type="ARBA" id="ARBA00022692"/>
    </source>
</evidence>
<organism evidence="9 10">
    <name type="scientific">Acerihabitans arboris</name>
    <dbReference type="NCBI Taxonomy" id="2691583"/>
    <lineage>
        <taxon>Bacteria</taxon>
        <taxon>Pseudomonadati</taxon>
        <taxon>Pseudomonadota</taxon>
        <taxon>Gammaproteobacteria</taxon>
        <taxon>Enterobacterales</taxon>
        <taxon>Pectobacteriaceae</taxon>
        <taxon>Acerihabitans</taxon>
    </lineage>
</organism>
<evidence type="ECO:0000256" key="1">
    <source>
        <dbReference type="ARBA" id="ARBA00004429"/>
    </source>
</evidence>
<reference evidence="9 10" key="1">
    <citation type="submission" date="2019-12" db="EMBL/GenBank/DDBJ databases">
        <authorList>
            <person name="Lee S.D."/>
        </authorList>
    </citation>
    <scope>NUCLEOTIDE SEQUENCE [LARGE SCALE GENOMIC DNA]</scope>
    <source>
        <strain evidence="9 10">SAP-6</strain>
    </source>
</reference>
<name>A0A845SNE6_9GAMM</name>
<dbReference type="PANTHER" id="PTHR30177">
    <property type="entry name" value="GLYCINE BETAINE/L-PROLINE TRANSPORT SYSTEM PERMEASE PROTEIN PROW"/>
    <property type="match status" value="1"/>
</dbReference>
<feature type="transmembrane region" description="Helical" evidence="7">
    <location>
        <begin position="89"/>
        <end position="111"/>
    </location>
</feature>
<evidence type="ECO:0000256" key="2">
    <source>
        <dbReference type="ARBA" id="ARBA00022448"/>
    </source>
</evidence>
<protein>
    <submittedName>
        <fullName evidence="9">ABC transporter permease subunit</fullName>
    </submittedName>
</protein>
<evidence type="ECO:0000256" key="7">
    <source>
        <dbReference type="RuleBase" id="RU363032"/>
    </source>
</evidence>
<dbReference type="GO" id="GO:0055085">
    <property type="term" value="P:transmembrane transport"/>
    <property type="evidence" value="ECO:0007669"/>
    <property type="project" value="InterPro"/>
</dbReference>
<feature type="transmembrane region" description="Helical" evidence="7">
    <location>
        <begin position="66"/>
        <end position="83"/>
    </location>
</feature>
<keyword evidence="2 7" id="KW-0813">Transport</keyword>
<comment type="similarity">
    <text evidence="7">Belongs to the binding-protein-dependent transport system permease family.</text>
</comment>
<feature type="transmembrane region" description="Helical" evidence="7">
    <location>
        <begin position="190"/>
        <end position="215"/>
    </location>
</feature>
<evidence type="ECO:0000256" key="5">
    <source>
        <dbReference type="ARBA" id="ARBA00022989"/>
    </source>
</evidence>
<dbReference type="InterPro" id="IPR051204">
    <property type="entry name" value="ABC_transp_perm/SBD"/>
</dbReference>
<keyword evidence="10" id="KW-1185">Reference proteome</keyword>
<evidence type="ECO:0000313" key="9">
    <source>
        <dbReference type="EMBL" id="NDL64121.1"/>
    </source>
</evidence>
<dbReference type="RefSeq" id="WP_162366833.1">
    <property type="nucleotide sequence ID" value="NZ_WUBS01000010.1"/>
</dbReference>
<gene>
    <name evidence="9" type="ORF">GRH90_15360</name>
</gene>